<proteinExistence type="predicted"/>
<gene>
    <name evidence="1" type="ORF">CYMTET_17239</name>
</gene>
<name>A0AAE0GAA4_9CHLO</name>
<comment type="caution">
    <text evidence="1">The sequence shown here is derived from an EMBL/GenBank/DDBJ whole genome shotgun (WGS) entry which is preliminary data.</text>
</comment>
<organism evidence="1 2">
    <name type="scientific">Cymbomonas tetramitiformis</name>
    <dbReference type="NCBI Taxonomy" id="36881"/>
    <lineage>
        <taxon>Eukaryota</taxon>
        <taxon>Viridiplantae</taxon>
        <taxon>Chlorophyta</taxon>
        <taxon>Pyramimonadophyceae</taxon>
        <taxon>Pyramimonadales</taxon>
        <taxon>Pyramimonadaceae</taxon>
        <taxon>Cymbomonas</taxon>
    </lineage>
</organism>
<sequence>MAGPSSVDIPPSTLEEECTFYDLDSGSVAFWRVILPAQVPLPRRHVQRRRTCVDLCKKCAAEFAEDYKDAVWIPIGRETLSRFFFTCFRWLRGHRGAAEGRAGDTAGEATRELVKIKLLEEGAGSGPSPVFAGTSEWPLEGNTWTSSRVDAKKRLKAVKAWGTTMLAGLAAAPALTGGSGALGQIASGGA</sequence>
<dbReference type="AlphaFoldDB" id="A0AAE0GAA4"/>
<evidence type="ECO:0000313" key="2">
    <source>
        <dbReference type="Proteomes" id="UP001190700"/>
    </source>
</evidence>
<dbReference type="Proteomes" id="UP001190700">
    <property type="component" value="Unassembled WGS sequence"/>
</dbReference>
<keyword evidence="2" id="KW-1185">Reference proteome</keyword>
<dbReference type="EMBL" id="LGRX02007636">
    <property type="protein sequence ID" value="KAK3274585.1"/>
    <property type="molecule type" value="Genomic_DNA"/>
</dbReference>
<accession>A0AAE0GAA4</accession>
<protein>
    <submittedName>
        <fullName evidence="1">Uncharacterized protein</fullName>
    </submittedName>
</protein>
<evidence type="ECO:0000313" key="1">
    <source>
        <dbReference type="EMBL" id="KAK3274585.1"/>
    </source>
</evidence>
<reference evidence="1 2" key="1">
    <citation type="journal article" date="2015" name="Genome Biol. Evol.">
        <title>Comparative Genomics of a Bacterivorous Green Alga Reveals Evolutionary Causalities and Consequences of Phago-Mixotrophic Mode of Nutrition.</title>
        <authorList>
            <person name="Burns J.A."/>
            <person name="Paasch A."/>
            <person name="Narechania A."/>
            <person name="Kim E."/>
        </authorList>
    </citation>
    <scope>NUCLEOTIDE SEQUENCE [LARGE SCALE GENOMIC DNA]</scope>
    <source>
        <strain evidence="1 2">PLY_AMNH</strain>
    </source>
</reference>